<dbReference type="PANTHER" id="PTHR21301:SF10">
    <property type="entry name" value="REVERSE TRANSCRIPTASE DOMAIN-CONTAINING PROTEIN"/>
    <property type="match status" value="1"/>
</dbReference>
<protein>
    <submittedName>
        <fullName evidence="4">Reverse transcriptase domain-containing protein</fullName>
    </submittedName>
</protein>
<keyword evidence="3" id="KW-1185">Reference proteome</keyword>
<gene>
    <name evidence="2" type="ORF">SSLN_LOCUS20059</name>
</gene>
<dbReference type="OrthoDB" id="6782675at2759"/>
<reference evidence="4" key="1">
    <citation type="submission" date="2016-06" db="UniProtKB">
        <authorList>
            <consortium name="WormBaseParasite"/>
        </authorList>
    </citation>
    <scope>IDENTIFICATION</scope>
</reference>
<dbReference type="CDD" id="cd00304">
    <property type="entry name" value="RT_like"/>
    <property type="match status" value="1"/>
</dbReference>
<evidence type="ECO:0000313" key="2">
    <source>
        <dbReference type="EMBL" id="VDM06445.1"/>
    </source>
</evidence>
<proteinExistence type="predicted"/>
<sequence>MAGGIFLWRRPSSGNEWILHSTHALSDLLWLKWWSMGGSVGGNRKKTPQVLLAGTEDSIVNAILVSASANAATRSPKYLSDEVMVHFDVTSLFTSIPQDLAVKTVSELLEKQYDDAGESVKRGLVQLLKFEGTMYEQIRRTPMGSPLSGFIAEAVLQKLETLVFANYRQTFWIRYVDDPFVIIKREMIEELHSVLNSVFPDIQFTMEAEINNQ</sequence>
<evidence type="ECO:0000313" key="3">
    <source>
        <dbReference type="Proteomes" id="UP000275846"/>
    </source>
</evidence>
<dbReference type="EMBL" id="UYSU01051987">
    <property type="protein sequence ID" value="VDM06445.1"/>
    <property type="molecule type" value="Genomic_DNA"/>
</dbReference>
<dbReference type="Pfam" id="PF00078">
    <property type="entry name" value="RVT_1"/>
    <property type="match status" value="1"/>
</dbReference>
<evidence type="ECO:0000313" key="4">
    <source>
        <dbReference type="WBParaSite" id="SSLN_0002080301-mRNA-1"/>
    </source>
</evidence>
<evidence type="ECO:0000259" key="1">
    <source>
        <dbReference type="PROSITE" id="PS50878"/>
    </source>
</evidence>
<dbReference type="PANTHER" id="PTHR21301">
    <property type="entry name" value="REVERSE TRANSCRIPTASE"/>
    <property type="match status" value="1"/>
</dbReference>
<accession>A0A183TUB1</accession>
<organism evidence="4">
    <name type="scientific">Schistocephalus solidus</name>
    <name type="common">Tapeworm</name>
    <dbReference type="NCBI Taxonomy" id="70667"/>
    <lineage>
        <taxon>Eukaryota</taxon>
        <taxon>Metazoa</taxon>
        <taxon>Spiralia</taxon>
        <taxon>Lophotrochozoa</taxon>
        <taxon>Platyhelminthes</taxon>
        <taxon>Cestoda</taxon>
        <taxon>Eucestoda</taxon>
        <taxon>Diphyllobothriidea</taxon>
        <taxon>Diphyllobothriidae</taxon>
        <taxon>Schistocephalus</taxon>
    </lineage>
</organism>
<dbReference type="WBParaSite" id="SSLN_0002080301-mRNA-1">
    <property type="protein sequence ID" value="SSLN_0002080301-mRNA-1"/>
    <property type="gene ID" value="SSLN_0002080301"/>
</dbReference>
<name>A0A183TUB1_SCHSO</name>
<dbReference type="InterPro" id="IPR000477">
    <property type="entry name" value="RT_dom"/>
</dbReference>
<dbReference type="Proteomes" id="UP000275846">
    <property type="component" value="Unassembled WGS sequence"/>
</dbReference>
<dbReference type="AlphaFoldDB" id="A0A183TUB1"/>
<reference evidence="2 3" key="2">
    <citation type="submission" date="2018-11" db="EMBL/GenBank/DDBJ databases">
        <authorList>
            <consortium name="Pathogen Informatics"/>
        </authorList>
    </citation>
    <scope>NUCLEOTIDE SEQUENCE [LARGE SCALE GENOMIC DNA]</scope>
    <source>
        <strain evidence="2 3">NST_G2</strain>
    </source>
</reference>
<dbReference type="PROSITE" id="PS50878">
    <property type="entry name" value="RT_POL"/>
    <property type="match status" value="1"/>
</dbReference>
<feature type="domain" description="Reverse transcriptase" evidence="1">
    <location>
        <begin position="1"/>
        <end position="213"/>
    </location>
</feature>